<keyword evidence="7" id="KW-0812">Transmembrane</keyword>
<dbReference type="GO" id="GO:0016020">
    <property type="term" value="C:membrane"/>
    <property type="evidence" value="ECO:0007669"/>
    <property type="project" value="UniProtKB-SubCell"/>
</dbReference>
<comment type="subcellular location">
    <subcellularLocation>
        <location evidence="1">Membrane</location>
    </subcellularLocation>
</comment>
<evidence type="ECO:0000256" key="3">
    <source>
        <dbReference type="ARBA" id="ARBA00022801"/>
    </source>
</evidence>
<keyword evidence="3" id="KW-0378">Hydrolase</keyword>
<organism evidence="9 10">
    <name type="scientific">Selenomonas ruminantium</name>
    <dbReference type="NCBI Taxonomy" id="971"/>
    <lineage>
        <taxon>Bacteria</taxon>
        <taxon>Bacillati</taxon>
        <taxon>Bacillota</taxon>
        <taxon>Negativicutes</taxon>
        <taxon>Selenomonadales</taxon>
        <taxon>Selenomonadaceae</taxon>
        <taxon>Selenomonas</taxon>
    </lineage>
</organism>
<evidence type="ECO:0000313" key="9">
    <source>
        <dbReference type="EMBL" id="SDZ76965.1"/>
    </source>
</evidence>
<dbReference type="PANTHER" id="PTHR10465:SF0">
    <property type="entry name" value="SARCALUMENIN"/>
    <property type="match status" value="1"/>
</dbReference>
<evidence type="ECO:0000256" key="2">
    <source>
        <dbReference type="ARBA" id="ARBA00022741"/>
    </source>
</evidence>
<dbReference type="InterPro" id="IPR045063">
    <property type="entry name" value="Dynamin_N"/>
</dbReference>
<evidence type="ECO:0000256" key="1">
    <source>
        <dbReference type="ARBA" id="ARBA00004370"/>
    </source>
</evidence>
<keyword evidence="5 7" id="KW-0472">Membrane</keyword>
<evidence type="ECO:0000259" key="8">
    <source>
        <dbReference type="Pfam" id="PF00350"/>
    </source>
</evidence>
<evidence type="ECO:0000256" key="6">
    <source>
        <dbReference type="SAM" id="Coils"/>
    </source>
</evidence>
<dbReference type="SUPFAM" id="SSF52540">
    <property type="entry name" value="P-loop containing nucleoside triphosphate hydrolases"/>
    <property type="match status" value="1"/>
</dbReference>
<dbReference type="OrthoDB" id="1669137at2"/>
<name>A0A1H3VQ66_SELRU</name>
<keyword evidence="7" id="KW-1133">Transmembrane helix</keyword>
<feature type="domain" description="Dynamin N-terminal" evidence="8">
    <location>
        <begin position="86"/>
        <end position="285"/>
    </location>
</feature>
<dbReference type="InterPro" id="IPR027094">
    <property type="entry name" value="Mitofusin_fam"/>
</dbReference>
<keyword evidence="4" id="KW-0342">GTP-binding</keyword>
<keyword evidence="2" id="KW-0547">Nucleotide-binding</keyword>
<keyword evidence="6" id="KW-0175">Coiled coil</keyword>
<gene>
    <name evidence="9" type="ORF">SAMN05660648_00479</name>
</gene>
<dbReference type="RefSeq" id="WP_074670602.1">
    <property type="nucleotide sequence ID" value="NZ_FNQG01000002.1"/>
</dbReference>
<dbReference type="GO" id="GO:0005525">
    <property type="term" value="F:GTP binding"/>
    <property type="evidence" value="ECO:0007669"/>
    <property type="project" value="UniProtKB-KW"/>
</dbReference>
<evidence type="ECO:0000256" key="7">
    <source>
        <dbReference type="SAM" id="Phobius"/>
    </source>
</evidence>
<protein>
    <submittedName>
        <fullName evidence="9">Dynamin family protein</fullName>
    </submittedName>
</protein>
<feature type="coiled-coil region" evidence="6">
    <location>
        <begin position="386"/>
        <end position="413"/>
    </location>
</feature>
<feature type="transmembrane region" description="Helical" evidence="7">
    <location>
        <begin position="530"/>
        <end position="556"/>
    </location>
</feature>
<dbReference type="Pfam" id="PF00350">
    <property type="entry name" value="Dynamin_N"/>
    <property type="match status" value="1"/>
</dbReference>
<sequence length="664" mass="75135">MISNKVAEDIALLFNKVNDEYHHQIRSHIKTQHIENIKLLKKQIDAFDDDAKNSNIVGDYLAKINDKFSEIEDIANRLDDQFMLFIMGSGKNGKSTLINALIGQEIAEVNFLPKTWKIDIYNNSKDGEGGNVTIRYKNGNSHISTRKEAEAIFSEEELKQKESQKKINNAVRAYKEGHSIEETEQFKAQQNKYELYRSNISEALWNVEGSEILKDYSLVDTPGLKQELEGDMVISSAKDYYHKADGVIWLLPADKISGSTDRTEMEKLLKAYGKRHDNMIAVIGKIDKVGDKVEDVIKNAKKLYGDIMSDFIPVTAKKAIEAKKDLEACQAGTDEYNDALRRFELSGIPHLIKHLKQTLYNRRSEIQMESKQVAINELYGEVYAMVEELKSVISEANKKREALERSWNNTSNNLKNNTSKNLSVYCKRTVDNIYNRVSADEDMLWDMEDTRRNAHIQEIINPSSIENGLKRIIKENSEELQKNYVNHSKMSMFKEFPALDISTLKASKNNGNLVKIGNMGGLTNEEGATFVAGGALAAGAAIVLGPIGLALGALAFTGFGKSVVKWFTKTFSDSIASKVKSKVSYNLNEVNDDVIRQYDRALNEAKEKLNKIRNGSYSLLYGKYNSANEYIKEFDKMIDYLKIKCEPLTLKELLVNGRINSETR</sequence>
<dbReference type="GO" id="GO:0003924">
    <property type="term" value="F:GTPase activity"/>
    <property type="evidence" value="ECO:0007669"/>
    <property type="project" value="InterPro"/>
</dbReference>
<proteinExistence type="predicted"/>
<dbReference type="EMBL" id="FNQG01000002">
    <property type="protein sequence ID" value="SDZ76965.1"/>
    <property type="molecule type" value="Genomic_DNA"/>
</dbReference>
<dbReference type="PANTHER" id="PTHR10465">
    <property type="entry name" value="TRANSMEMBRANE GTPASE FZO1"/>
    <property type="match status" value="1"/>
</dbReference>
<evidence type="ECO:0000256" key="4">
    <source>
        <dbReference type="ARBA" id="ARBA00023134"/>
    </source>
</evidence>
<evidence type="ECO:0000313" key="10">
    <source>
        <dbReference type="Proteomes" id="UP000183469"/>
    </source>
</evidence>
<dbReference type="Proteomes" id="UP000183469">
    <property type="component" value="Unassembled WGS sequence"/>
</dbReference>
<dbReference type="Gene3D" id="3.40.50.300">
    <property type="entry name" value="P-loop containing nucleotide triphosphate hydrolases"/>
    <property type="match status" value="1"/>
</dbReference>
<evidence type="ECO:0000256" key="5">
    <source>
        <dbReference type="ARBA" id="ARBA00023136"/>
    </source>
</evidence>
<accession>A0A1H3VQ66</accession>
<reference evidence="9 10" key="1">
    <citation type="submission" date="2016-10" db="EMBL/GenBank/DDBJ databases">
        <authorList>
            <person name="de Groot N.N."/>
        </authorList>
    </citation>
    <scope>NUCLEOTIDE SEQUENCE [LARGE SCALE GENOMIC DNA]</scope>
    <source>
        <strain evidence="9 10">DSM 2872</strain>
    </source>
</reference>
<dbReference type="AlphaFoldDB" id="A0A1H3VQ66"/>
<dbReference type="InterPro" id="IPR027417">
    <property type="entry name" value="P-loop_NTPase"/>
</dbReference>